<dbReference type="NCBIfam" id="NF008277">
    <property type="entry name" value="PRK11055.1"/>
    <property type="match status" value="1"/>
</dbReference>
<evidence type="ECO:0000256" key="2">
    <source>
        <dbReference type="ARBA" id="ARBA00005028"/>
    </source>
</evidence>
<dbReference type="GO" id="GO:0033499">
    <property type="term" value="P:galactose catabolic process via UDP-galactose, Leloir pathway"/>
    <property type="evidence" value="ECO:0007669"/>
    <property type="project" value="TreeGrafter"/>
</dbReference>
<evidence type="ECO:0000256" key="3">
    <source>
        <dbReference type="ARBA" id="ARBA00006206"/>
    </source>
</evidence>
<dbReference type="PROSITE" id="PS00545">
    <property type="entry name" value="ALDOSE_1_EPIMERASE"/>
    <property type="match status" value="1"/>
</dbReference>
<dbReference type="GO" id="GO:0030246">
    <property type="term" value="F:carbohydrate binding"/>
    <property type="evidence" value="ECO:0007669"/>
    <property type="project" value="InterPro"/>
</dbReference>
<evidence type="ECO:0000256" key="8">
    <source>
        <dbReference type="PIRNR" id="PIRNR005096"/>
    </source>
</evidence>
<dbReference type="Pfam" id="PF01263">
    <property type="entry name" value="Aldose_epim"/>
    <property type="match status" value="1"/>
</dbReference>
<proteinExistence type="inferred from homology"/>
<dbReference type="PIRSF" id="PIRSF005096">
    <property type="entry name" value="GALM"/>
    <property type="match status" value="1"/>
</dbReference>
<dbReference type="UniPathway" id="UPA00242"/>
<gene>
    <name evidence="12" type="ORF">SPIRO4BDMA_70071</name>
</gene>
<dbReference type="InterPro" id="IPR014718">
    <property type="entry name" value="GH-type_carb-bd"/>
</dbReference>
<keyword evidence="7 8" id="KW-0119">Carbohydrate metabolism</keyword>
<evidence type="ECO:0000256" key="1">
    <source>
        <dbReference type="ARBA" id="ARBA00001614"/>
    </source>
</evidence>
<accession>A0A3P3XU85</accession>
<evidence type="ECO:0000256" key="4">
    <source>
        <dbReference type="ARBA" id="ARBA00013185"/>
    </source>
</evidence>
<protein>
    <recommendedName>
        <fullName evidence="5 8">Aldose 1-epimerase</fullName>
        <ecNumber evidence="4 8">5.1.3.3</ecNumber>
    </recommendedName>
</protein>
<dbReference type="InterPro" id="IPR047215">
    <property type="entry name" value="Galactose_mutarotase-like"/>
</dbReference>
<evidence type="ECO:0000256" key="10">
    <source>
        <dbReference type="PIRSR" id="PIRSR005096-2"/>
    </source>
</evidence>
<dbReference type="InterPro" id="IPR011013">
    <property type="entry name" value="Gal_mutarotase_sf_dom"/>
</dbReference>
<dbReference type="Gene3D" id="2.70.98.10">
    <property type="match status" value="1"/>
</dbReference>
<reference evidence="12" key="1">
    <citation type="submission" date="2017-02" db="EMBL/GenBank/DDBJ databases">
        <authorList>
            <person name="Regsiter A."/>
            <person name="William W."/>
        </authorList>
    </citation>
    <scope>NUCLEOTIDE SEQUENCE</scope>
    <source>
        <strain evidence="12">BdmA 4</strain>
    </source>
</reference>
<dbReference type="GO" id="GO:0004034">
    <property type="term" value="F:aldose 1-epimerase activity"/>
    <property type="evidence" value="ECO:0007669"/>
    <property type="project" value="UniProtKB-EC"/>
</dbReference>
<dbReference type="AlphaFoldDB" id="A0A3P3XU85"/>
<feature type="binding site" evidence="11">
    <location>
        <begin position="184"/>
        <end position="186"/>
    </location>
    <ligand>
        <name>beta-D-galactose</name>
        <dbReference type="ChEBI" id="CHEBI:27667"/>
    </ligand>
</feature>
<evidence type="ECO:0000313" key="12">
    <source>
        <dbReference type="EMBL" id="SLM19649.1"/>
    </source>
</evidence>
<organism evidence="12">
    <name type="scientific">uncultured spirochete</name>
    <dbReference type="NCBI Taxonomy" id="156406"/>
    <lineage>
        <taxon>Bacteria</taxon>
        <taxon>Pseudomonadati</taxon>
        <taxon>Spirochaetota</taxon>
        <taxon>Spirochaetia</taxon>
        <taxon>Spirochaetales</taxon>
        <taxon>environmental samples</taxon>
    </lineage>
</organism>
<feature type="active site" description="Proton donor" evidence="9">
    <location>
        <position position="184"/>
    </location>
</feature>
<feature type="binding site" evidence="11">
    <location>
        <begin position="84"/>
        <end position="85"/>
    </location>
    <ligand>
        <name>beta-D-galactose</name>
        <dbReference type="ChEBI" id="CHEBI:27667"/>
    </ligand>
</feature>
<dbReference type="GO" id="GO:0006006">
    <property type="term" value="P:glucose metabolic process"/>
    <property type="evidence" value="ECO:0007669"/>
    <property type="project" value="TreeGrafter"/>
</dbReference>
<dbReference type="PANTHER" id="PTHR10091">
    <property type="entry name" value="ALDOSE-1-EPIMERASE"/>
    <property type="match status" value="1"/>
</dbReference>
<keyword evidence="6 8" id="KW-0413">Isomerase</keyword>
<evidence type="ECO:0000256" key="7">
    <source>
        <dbReference type="ARBA" id="ARBA00023277"/>
    </source>
</evidence>
<evidence type="ECO:0000256" key="6">
    <source>
        <dbReference type="ARBA" id="ARBA00023235"/>
    </source>
</evidence>
<dbReference type="EMBL" id="FWDO01000007">
    <property type="protein sequence ID" value="SLM19649.1"/>
    <property type="molecule type" value="Genomic_DNA"/>
</dbReference>
<sequence length="350" mass="38615">MSASESKIETKPFGILSNGDEVSLFILKAGDFCATFTNWGATWTSFVLPDKKGQSDDILLGFSTLSGYVGKHPFLGSTVGRFANRIGKARFAMDGKEYRLWANNGQNHLHGGRRGFDKYLWKYELSAFKGSPAIQFSRTSPDGEEGYPGTLSVELTVNLSESGSLKLRYLAKTDAKTPVNLTNHAYFNLAGEGKGTILDHELQMHASSYLPVDRELIPTGKEAPVQGTALDFRRTKVIGEDIAQANGGYDFCYIIDKEFLPLKPFATVREAHTGRCMTVATTLPAVQFYTGNNLAGIAGKRGSTYDKYAGLCLETEMYLDSPNRPNFPSPFLMPGETWEHETIYSFSINK</sequence>
<evidence type="ECO:0000256" key="9">
    <source>
        <dbReference type="PIRSR" id="PIRSR005096-1"/>
    </source>
</evidence>
<evidence type="ECO:0000256" key="5">
    <source>
        <dbReference type="ARBA" id="ARBA00014165"/>
    </source>
</evidence>
<comment type="catalytic activity">
    <reaction evidence="1 8">
        <text>alpha-D-glucose = beta-D-glucose</text>
        <dbReference type="Rhea" id="RHEA:10264"/>
        <dbReference type="ChEBI" id="CHEBI:15903"/>
        <dbReference type="ChEBI" id="CHEBI:17925"/>
        <dbReference type="EC" id="5.1.3.3"/>
    </reaction>
</comment>
<comment type="pathway">
    <text evidence="2 8">Carbohydrate metabolism; hexose metabolism.</text>
</comment>
<feature type="binding site" evidence="10">
    <location>
        <position position="250"/>
    </location>
    <ligand>
        <name>beta-D-galactose</name>
        <dbReference type="ChEBI" id="CHEBI:27667"/>
    </ligand>
</feature>
<evidence type="ECO:0000256" key="11">
    <source>
        <dbReference type="PIRSR" id="PIRSR005096-3"/>
    </source>
</evidence>
<feature type="active site" description="Proton acceptor" evidence="9">
    <location>
        <position position="314"/>
    </location>
</feature>
<comment type="similarity">
    <text evidence="3 8">Belongs to the aldose epimerase family.</text>
</comment>
<name>A0A3P3XU85_9SPIR</name>
<dbReference type="InterPro" id="IPR018052">
    <property type="entry name" value="Ald1_epimerase_CS"/>
</dbReference>
<dbReference type="PANTHER" id="PTHR10091:SF0">
    <property type="entry name" value="GALACTOSE MUTAROTASE"/>
    <property type="match status" value="1"/>
</dbReference>
<dbReference type="InterPro" id="IPR008183">
    <property type="entry name" value="Aldose_1/G6P_1-epimerase"/>
</dbReference>
<dbReference type="EC" id="5.1.3.3" evidence="4 8"/>
<dbReference type="SUPFAM" id="SSF74650">
    <property type="entry name" value="Galactose mutarotase-like"/>
    <property type="match status" value="1"/>
</dbReference>
<dbReference type="InterPro" id="IPR015443">
    <property type="entry name" value="Aldose_1-epimerase"/>
</dbReference>
<dbReference type="CDD" id="cd09019">
    <property type="entry name" value="galactose_mutarotase_like"/>
    <property type="match status" value="1"/>
</dbReference>